<evidence type="ECO:0000313" key="3">
    <source>
        <dbReference type="EMBL" id="TMQ52237.1"/>
    </source>
</evidence>
<dbReference type="InterPro" id="IPR037069">
    <property type="entry name" value="AcylCoA_DH/ox_N_sf"/>
</dbReference>
<feature type="domain" description="Acyl-CoA oxidase/dehydrogenase middle" evidence="1">
    <location>
        <begin position="50"/>
        <end position="131"/>
    </location>
</feature>
<dbReference type="InterPro" id="IPR013786">
    <property type="entry name" value="AcylCoA_DH/ox_N"/>
</dbReference>
<comment type="caution">
    <text evidence="3">The sequence shown here is derived from an EMBL/GenBank/DDBJ whole genome shotgun (WGS) entry which is preliminary data.</text>
</comment>
<name>A0A538SLJ1_UNCEI</name>
<protein>
    <submittedName>
        <fullName evidence="3">Acyl-CoA dehydrogenase</fullName>
    </submittedName>
</protein>
<dbReference type="Gene3D" id="2.40.110.10">
    <property type="entry name" value="Butyryl-CoA Dehydrogenase, subunit A, domain 2"/>
    <property type="match status" value="1"/>
</dbReference>
<reference evidence="3 4" key="1">
    <citation type="journal article" date="2019" name="Nat. Microbiol.">
        <title>Mediterranean grassland soil C-N compound turnover is dependent on rainfall and depth, and is mediated by genomically divergent microorganisms.</title>
        <authorList>
            <person name="Diamond S."/>
            <person name="Andeer P.F."/>
            <person name="Li Z."/>
            <person name="Crits-Christoph A."/>
            <person name="Burstein D."/>
            <person name="Anantharaman K."/>
            <person name="Lane K.R."/>
            <person name="Thomas B.C."/>
            <person name="Pan C."/>
            <person name="Northen T.R."/>
            <person name="Banfield J.F."/>
        </authorList>
    </citation>
    <scope>NUCLEOTIDE SEQUENCE [LARGE SCALE GENOMIC DNA]</scope>
    <source>
        <strain evidence="3">WS_2</strain>
    </source>
</reference>
<sequence length="150" mass="15629">MAMAGTKSGALVALLSAHQSIDVPQPLKLFGTEEQKKRFLPRLAKGAISAFALTENDVGSDPARMATTAMPTADGSAYILNGEKLWCTNGTHAELLVVMARTPGKEGKPGPISAFIVETAWPGVEVAERLGASRSRSGSSSWACAASRTA</sequence>
<dbReference type="EMBL" id="VBOS01000329">
    <property type="protein sequence ID" value="TMQ52237.1"/>
    <property type="molecule type" value="Genomic_DNA"/>
</dbReference>
<dbReference type="InterPro" id="IPR006091">
    <property type="entry name" value="Acyl-CoA_Oxase/DH_mid-dom"/>
</dbReference>
<dbReference type="GO" id="GO:0050660">
    <property type="term" value="F:flavin adenine dinucleotide binding"/>
    <property type="evidence" value="ECO:0007669"/>
    <property type="project" value="InterPro"/>
</dbReference>
<organism evidence="3 4">
    <name type="scientific">Eiseniibacteriota bacterium</name>
    <dbReference type="NCBI Taxonomy" id="2212470"/>
    <lineage>
        <taxon>Bacteria</taxon>
        <taxon>Candidatus Eiseniibacteriota</taxon>
    </lineage>
</organism>
<dbReference type="Gene3D" id="1.10.540.10">
    <property type="entry name" value="Acyl-CoA dehydrogenase/oxidase, N-terminal domain"/>
    <property type="match status" value="1"/>
</dbReference>
<dbReference type="Pfam" id="PF02770">
    <property type="entry name" value="Acyl-CoA_dh_M"/>
    <property type="match status" value="1"/>
</dbReference>
<dbReference type="CDD" id="cd00567">
    <property type="entry name" value="ACAD"/>
    <property type="match status" value="1"/>
</dbReference>
<dbReference type="Pfam" id="PF02771">
    <property type="entry name" value="Acyl-CoA_dh_N"/>
    <property type="match status" value="1"/>
</dbReference>
<gene>
    <name evidence="3" type="ORF">E6K72_09405</name>
</gene>
<accession>A0A538SLJ1</accession>
<dbReference type="PANTHER" id="PTHR43884">
    <property type="entry name" value="ACYL-COA DEHYDROGENASE"/>
    <property type="match status" value="1"/>
</dbReference>
<evidence type="ECO:0000259" key="1">
    <source>
        <dbReference type="Pfam" id="PF02770"/>
    </source>
</evidence>
<dbReference type="InterPro" id="IPR009100">
    <property type="entry name" value="AcylCoA_DH/oxidase_NM_dom_sf"/>
</dbReference>
<evidence type="ECO:0000313" key="4">
    <source>
        <dbReference type="Proteomes" id="UP000317716"/>
    </source>
</evidence>
<feature type="domain" description="Acyl-CoA dehydrogenase/oxidase N-terminal" evidence="2">
    <location>
        <begin position="8"/>
        <end position="46"/>
    </location>
</feature>
<evidence type="ECO:0000259" key="2">
    <source>
        <dbReference type="Pfam" id="PF02771"/>
    </source>
</evidence>
<dbReference type="Proteomes" id="UP000317716">
    <property type="component" value="Unassembled WGS sequence"/>
</dbReference>
<dbReference type="GO" id="GO:0003995">
    <property type="term" value="F:acyl-CoA dehydrogenase activity"/>
    <property type="evidence" value="ECO:0007669"/>
    <property type="project" value="TreeGrafter"/>
</dbReference>
<dbReference type="InterPro" id="IPR046373">
    <property type="entry name" value="Acyl-CoA_Oxase/DH_mid-dom_sf"/>
</dbReference>
<dbReference type="SUPFAM" id="SSF56645">
    <property type="entry name" value="Acyl-CoA dehydrogenase NM domain-like"/>
    <property type="match status" value="1"/>
</dbReference>
<dbReference type="AlphaFoldDB" id="A0A538SLJ1"/>
<proteinExistence type="predicted"/>
<dbReference type="PANTHER" id="PTHR43884:SF12">
    <property type="entry name" value="ISOVALERYL-COA DEHYDROGENASE, MITOCHONDRIAL-RELATED"/>
    <property type="match status" value="1"/>
</dbReference>